<organism evidence="1">
    <name type="scientific">Arundo donax</name>
    <name type="common">Giant reed</name>
    <name type="synonym">Donax arundinaceus</name>
    <dbReference type="NCBI Taxonomy" id="35708"/>
    <lineage>
        <taxon>Eukaryota</taxon>
        <taxon>Viridiplantae</taxon>
        <taxon>Streptophyta</taxon>
        <taxon>Embryophyta</taxon>
        <taxon>Tracheophyta</taxon>
        <taxon>Spermatophyta</taxon>
        <taxon>Magnoliopsida</taxon>
        <taxon>Liliopsida</taxon>
        <taxon>Poales</taxon>
        <taxon>Poaceae</taxon>
        <taxon>PACMAD clade</taxon>
        <taxon>Arundinoideae</taxon>
        <taxon>Arundineae</taxon>
        <taxon>Arundo</taxon>
    </lineage>
</organism>
<dbReference type="EMBL" id="GBRH01264532">
    <property type="protein sequence ID" value="JAD33363.1"/>
    <property type="molecule type" value="Transcribed_RNA"/>
</dbReference>
<protein>
    <submittedName>
        <fullName evidence="1">Uncharacterized protein</fullName>
    </submittedName>
</protein>
<accession>A0A0A8Z6Q3</accession>
<name>A0A0A8Z6Q3_ARUDO</name>
<reference evidence="1" key="1">
    <citation type="submission" date="2014-09" db="EMBL/GenBank/DDBJ databases">
        <authorList>
            <person name="Magalhaes I.L.F."/>
            <person name="Oliveira U."/>
            <person name="Santos F.R."/>
            <person name="Vidigal T.H.D.A."/>
            <person name="Brescovit A.D."/>
            <person name="Santos A.J."/>
        </authorList>
    </citation>
    <scope>NUCLEOTIDE SEQUENCE</scope>
    <source>
        <tissue evidence="1">Shoot tissue taken approximately 20 cm above the soil surface</tissue>
    </source>
</reference>
<proteinExistence type="predicted"/>
<reference evidence="1" key="2">
    <citation type="journal article" date="2015" name="Data Brief">
        <title>Shoot transcriptome of the giant reed, Arundo donax.</title>
        <authorList>
            <person name="Barrero R.A."/>
            <person name="Guerrero F.D."/>
            <person name="Moolhuijzen P."/>
            <person name="Goolsby J.A."/>
            <person name="Tidwell J."/>
            <person name="Bellgard S.E."/>
            <person name="Bellgard M.I."/>
        </authorList>
    </citation>
    <scope>NUCLEOTIDE SEQUENCE</scope>
    <source>
        <tissue evidence="1">Shoot tissue taken approximately 20 cm above the soil surface</tissue>
    </source>
</reference>
<sequence length="28" mass="3439">MVRWICQFTSTLYFSNVGWRIPCFKKQV</sequence>
<dbReference type="AlphaFoldDB" id="A0A0A8Z6Q3"/>
<evidence type="ECO:0000313" key="1">
    <source>
        <dbReference type="EMBL" id="JAD33363.1"/>
    </source>
</evidence>